<sequence>MRTIQKGLIYAILILFVFQACKKEDTSPITCFTASQGNCIGVIRLAVEQVSNVENYTYERKNPQTNQWEQIYWGFENVYDDTGFGLSNNKLVPGQPYEYRVRAHTDKKGYGDYSSVVTGYMFSPAPRIDKIDYKAKDEDPGSYNIEYRIVDKLPVDIQNLRKRAFQVFRAESFDMTLNYSMVLDLSIQSNNLDSIFASTISTNSFDKNKTYYYKIEAIYEYWFNGIRENDFLEYTEGWYEYTSGVYEGGSLNGGDPNGEIGIVAYTISNFGEIAGSVSGAKASVTLRADGSNIYLGFLSNYLATSMGTPTIQKFNGTSWDNAMDIPSSLIDDSGIDAFDFTVSNNIIYLAARSYDSIYVYKHDGEWSQNLSTATLRGDGYRKYLNIEILNNELYATVMHDDDIKLFKLEGDDWTQIGDVIASGFYTNTKLKNIEGTLYLWYERHVSGSSQTTLYIRHLQGTSLINDFEWTKESAIIHDIVKSAGSLYFIDGHGKGGVYKVESANSATDLFENVGNLYGSPGSITTDASGNLIISCLATAQDPANMHMVLLVYDGSSWKKIDDNLSETSYHGKTDGVQAIDDNVYFVYGLKSSENALNIPTILKAKKYSK</sequence>
<proteinExistence type="predicted"/>
<dbReference type="InterPro" id="IPR013783">
    <property type="entry name" value="Ig-like_fold"/>
</dbReference>
<gene>
    <name evidence="2" type="ORF">ENN90_01270</name>
</gene>
<protein>
    <submittedName>
        <fullName evidence="2">Fibronectin type III domain-containing protein</fullName>
    </submittedName>
</protein>
<dbReference type="SUPFAM" id="SSF49265">
    <property type="entry name" value="Fibronectin type III"/>
    <property type="match status" value="1"/>
</dbReference>
<dbReference type="InterPro" id="IPR036116">
    <property type="entry name" value="FN3_sf"/>
</dbReference>
<dbReference type="SUPFAM" id="SSF101898">
    <property type="entry name" value="NHL repeat"/>
    <property type="match status" value="1"/>
</dbReference>
<comment type="caution">
    <text evidence="2">The sequence shown here is derived from an EMBL/GenBank/DDBJ whole genome shotgun (WGS) entry which is preliminary data.</text>
</comment>
<organism evidence="2">
    <name type="scientific">Mariniphaga anaerophila</name>
    <dbReference type="NCBI Taxonomy" id="1484053"/>
    <lineage>
        <taxon>Bacteria</taxon>
        <taxon>Pseudomonadati</taxon>
        <taxon>Bacteroidota</taxon>
        <taxon>Bacteroidia</taxon>
        <taxon>Marinilabiliales</taxon>
        <taxon>Prolixibacteraceae</taxon>
        <taxon>Mariniphaga</taxon>
    </lineage>
</organism>
<keyword evidence="1" id="KW-0732">Signal</keyword>
<evidence type="ECO:0000256" key="1">
    <source>
        <dbReference type="SAM" id="SignalP"/>
    </source>
</evidence>
<dbReference type="EMBL" id="DSDK01000078">
    <property type="protein sequence ID" value="HDR50240.1"/>
    <property type="molecule type" value="Genomic_DNA"/>
</dbReference>
<feature type="chain" id="PRO_5033066998" evidence="1">
    <location>
        <begin position="23"/>
        <end position="609"/>
    </location>
</feature>
<dbReference type="PROSITE" id="PS51257">
    <property type="entry name" value="PROKAR_LIPOPROTEIN"/>
    <property type="match status" value="1"/>
</dbReference>
<accession>A0A831PJ87</accession>
<dbReference type="CDD" id="cd00063">
    <property type="entry name" value="FN3"/>
    <property type="match status" value="1"/>
</dbReference>
<feature type="signal peptide" evidence="1">
    <location>
        <begin position="1"/>
        <end position="22"/>
    </location>
</feature>
<dbReference type="Gene3D" id="2.60.40.10">
    <property type="entry name" value="Immunoglobulins"/>
    <property type="match status" value="1"/>
</dbReference>
<dbReference type="InterPro" id="IPR003961">
    <property type="entry name" value="FN3_dom"/>
</dbReference>
<dbReference type="Proteomes" id="UP000886047">
    <property type="component" value="Unassembled WGS sequence"/>
</dbReference>
<evidence type="ECO:0000313" key="2">
    <source>
        <dbReference type="EMBL" id="HDR50240.1"/>
    </source>
</evidence>
<name>A0A831PJ87_9BACT</name>
<reference evidence="2" key="1">
    <citation type="journal article" date="2020" name="mSystems">
        <title>Genome- and Community-Level Interaction Insights into Carbon Utilization and Element Cycling Functions of Hydrothermarchaeota in Hydrothermal Sediment.</title>
        <authorList>
            <person name="Zhou Z."/>
            <person name="Liu Y."/>
            <person name="Xu W."/>
            <person name="Pan J."/>
            <person name="Luo Z.H."/>
            <person name="Li M."/>
        </authorList>
    </citation>
    <scope>NUCLEOTIDE SEQUENCE [LARGE SCALE GENOMIC DNA]</scope>
    <source>
        <strain evidence="2">SpSt-1217</strain>
    </source>
</reference>
<dbReference type="AlphaFoldDB" id="A0A831PJ87"/>